<dbReference type="InterPro" id="IPR002347">
    <property type="entry name" value="SDR_fam"/>
</dbReference>
<dbReference type="InterPro" id="IPR036291">
    <property type="entry name" value="NAD(P)-bd_dom_sf"/>
</dbReference>
<dbReference type="RefSeq" id="WP_241040885.1">
    <property type="nucleotide sequence ID" value="NZ_BAAAJF010000028.1"/>
</dbReference>
<dbReference type="SUPFAM" id="SSF51735">
    <property type="entry name" value="NAD(P)-binding Rossmann-fold domains"/>
    <property type="match status" value="1"/>
</dbReference>
<keyword evidence="5" id="KW-1185">Reference proteome</keyword>
<dbReference type="InterPro" id="IPR051122">
    <property type="entry name" value="SDR_DHRS6-like"/>
</dbReference>
<evidence type="ECO:0000256" key="1">
    <source>
        <dbReference type="ARBA" id="ARBA00006484"/>
    </source>
</evidence>
<keyword evidence="3" id="KW-0560">Oxidoreductase</keyword>
<sequence length="239" mass="24297">MDLHGQRVVVLGGTSGVGLAVAAGAGSAGAEVVVVSSRRSSVDKALSVLPGGAVGRVADLSDPATVRAVIEEVGELDHLVYTAGEPLALMSVIELDVEQARRFFGLRFFSALAAVSAAAPLVRPGGSITLTTGTAKDRPGAGWAVPASICGAVEALTKALAVELAPVRVNAVSPGVLRSPLWAGMGEAEREQMYWDIAEAIPVGRIGEVGDAAQAYLYCMTQTFTTGTVLTVDGGAVLV</sequence>
<dbReference type="EMBL" id="JAKXMK010000030">
    <property type="protein sequence ID" value="MCH6170083.1"/>
    <property type="molecule type" value="Genomic_DNA"/>
</dbReference>
<organism evidence="4 5">
    <name type="scientific">Pseudonocardia alaniniphila</name>
    <dbReference type="NCBI Taxonomy" id="75291"/>
    <lineage>
        <taxon>Bacteria</taxon>
        <taxon>Bacillati</taxon>
        <taxon>Actinomycetota</taxon>
        <taxon>Actinomycetes</taxon>
        <taxon>Pseudonocardiales</taxon>
        <taxon>Pseudonocardiaceae</taxon>
        <taxon>Pseudonocardia</taxon>
    </lineage>
</organism>
<dbReference type="InterPro" id="IPR057571">
    <property type="entry name" value="SDR_PhqE-like"/>
</dbReference>
<accession>A0ABS9TNW7</accession>
<proteinExistence type="inferred from homology"/>
<evidence type="ECO:0000313" key="5">
    <source>
        <dbReference type="Proteomes" id="UP001299970"/>
    </source>
</evidence>
<evidence type="ECO:0000256" key="3">
    <source>
        <dbReference type="ARBA" id="ARBA00023002"/>
    </source>
</evidence>
<reference evidence="4 5" key="1">
    <citation type="submission" date="2022-03" db="EMBL/GenBank/DDBJ databases">
        <title>Pseudonocardia alaer sp. nov., a novel actinomycete isolated from reed forest soil.</title>
        <authorList>
            <person name="Wang L."/>
        </authorList>
    </citation>
    <scope>NUCLEOTIDE SEQUENCE [LARGE SCALE GENOMIC DNA]</scope>
    <source>
        <strain evidence="4 5">Y-16303</strain>
    </source>
</reference>
<comment type="caution">
    <text evidence="4">The sequence shown here is derived from an EMBL/GenBank/DDBJ whole genome shotgun (WGS) entry which is preliminary data.</text>
</comment>
<protein>
    <submittedName>
        <fullName evidence="4">SDR family oxidoreductase</fullName>
    </submittedName>
</protein>
<gene>
    <name evidence="4" type="ORF">MMF94_30660</name>
</gene>
<dbReference type="Proteomes" id="UP001299970">
    <property type="component" value="Unassembled WGS sequence"/>
</dbReference>
<dbReference type="Gene3D" id="3.40.50.720">
    <property type="entry name" value="NAD(P)-binding Rossmann-like Domain"/>
    <property type="match status" value="1"/>
</dbReference>
<evidence type="ECO:0000256" key="2">
    <source>
        <dbReference type="ARBA" id="ARBA00022857"/>
    </source>
</evidence>
<comment type="similarity">
    <text evidence="1">Belongs to the short-chain dehydrogenases/reductases (SDR) family.</text>
</comment>
<dbReference type="PANTHER" id="PTHR43477:SF1">
    <property type="entry name" value="DIHYDROANTICAPSIN 7-DEHYDROGENASE"/>
    <property type="match status" value="1"/>
</dbReference>
<dbReference type="Pfam" id="PF23441">
    <property type="entry name" value="SDR"/>
    <property type="match status" value="1"/>
</dbReference>
<dbReference type="PANTHER" id="PTHR43477">
    <property type="entry name" value="DIHYDROANTICAPSIN 7-DEHYDROGENASE"/>
    <property type="match status" value="1"/>
</dbReference>
<dbReference type="PRINTS" id="PR00081">
    <property type="entry name" value="GDHRDH"/>
</dbReference>
<keyword evidence="2" id="KW-0521">NADP</keyword>
<evidence type="ECO:0000313" key="4">
    <source>
        <dbReference type="EMBL" id="MCH6170083.1"/>
    </source>
</evidence>
<name>A0ABS9TNW7_9PSEU</name>